<sequence>MYLNPYAAPLTSSLSLAPTPSYSTSNLDEYKNIAILDNSNFSPVSDVGSTKLRATTNDFFFEDSRVKCQSCNRRFFPDRIEKHQQACLQMQKNRPKFQILDKIFPQIERKDEKPYKNKRSPLRHYQNKHWYKQHQDFINKIRLPEIGTILEENGRDSANYSPTSLEDDYIQCPYCGRRFASLPAERHIPKCKDIINKPKPLRVVLKDKITLPNIYLAYNRNGENESGSLSNTNRISIFNITKSRKISPEPENLKSNLIKLNMEEKIKDSVKKRYTVKHVLCAQCNSFLLASANYCSMCGTKQSFKIS</sequence>
<evidence type="ECO:0000256" key="5">
    <source>
        <dbReference type="PROSITE-ProRule" id="PRU01371"/>
    </source>
</evidence>
<gene>
    <name evidence="7" type="ORF">BSTOLATCC_MIC49294</name>
</gene>
<dbReference type="Pfam" id="PF13913">
    <property type="entry name" value="zf-C2HC_2"/>
    <property type="match status" value="2"/>
</dbReference>
<organism evidence="7 8">
    <name type="scientific">Blepharisma stoltei</name>
    <dbReference type="NCBI Taxonomy" id="1481888"/>
    <lineage>
        <taxon>Eukaryota</taxon>
        <taxon>Sar</taxon>
        <taxon>Alveolata</taxon>
        <taxon>Ciliophora</taxon>
        <taxon>Postciliodesmatophora</taxon>
        <taxon>Heterotrichea</taxon>
        <taxon>Heterotrichida</taxon>
        <taxon>Blepharismidae</taxon>
        <taxon>Blepharisma</taxon>
    </lineage>
</organism>
<evidence type="ECO:0000313" key="7">
    <source>
        <dbReference type="EMBL" id="CAG9329671.1"/>
    </source>
</evidence>
<evidence type="ECO:0000259" key="6">
    <source>
        <dbReference type="PROSITE" id="PS52027"/>
    </source>
</evidence>
<dbReference type="EMBL" id="CAJZBQ010000048">
    <property type="protein sequence ID" value="CAG9329671.1"/>
    <property type="molecule type" value="Genomic_DNA"/>
</dbReference>
<comment type="caution">
    <text evidence="7">The sequence shown here is derived from an EMBL/GenBank/DDBJ whole genome shotgun (WGS) entry which is preliminary data.</text>
</comment>
<dbReference type="InterPro" id="IPR026319">
    <property type="entry name" value="ZC2HC1A/B-like"/>
</dbReference>
<accession>A0AAU9JPB6</accession>
<keyword evidence="8" id="KW-1185">Reference proteome</keyword>
<evidence type="ECO:0000256" key="2">
    <source>
        <dbReference type="ARBA" id="ARBA00022737"/>
    </source>
</evidence>
<dbReference type="Gene3D" id="3.30.160.60">
    <property type="entry name" value="Classic Zinc Finger"/>
    <property type="match status" value="1"/>
</dbReference>
<evidence type="ECO:0000256" key="4">
    <source>
        <dbReference type="ARBA" id="ARBA00022833"/>
    </source>
</evidence>
<protein>
    <recommendedName>
        <fullName evidence="6">C2HC/C3H-type domain-containing protein</fullName>
    </recommendedName>
</protein>
<feature type="domain" description="C2HC/C3H-type" evidence="6">
    <location>
        <begin position="168"/>
        <end position="197"/>
    </location>
</feature>
<dbReference type="InterPro" id="IPR049899">
    <property type="entry name" value="Znf_C2HC_C3H"/>
</dbReference>
<dbReference type="AlphaFoldDB" id="A0AAU9JPB6"/>
<keyword evidence="4" id="KW-0862">Zinc</keyword>
<name>A0AAU9JPB6_9CILI</name>
<keyword evidence="2" id="KW-0677">Repeat</keyword>
<keyword evidence="1" id="KW-0479">Metal-binding</keyword>
<dbReference type="PANTHER" id="PTHR13555">
    <property type="entry name" value="C2H2 ZINC FINGER CGI-62-RELATED"/>
    <property type="match status" value="1"/>
</dbReference>
<evidence type="ECO:0000256" key="3">
    <source>
        <dbReference type="ARBA" id="ARBA00022771"/>
    </source>
</evidence>
<feature type="domain" description="C2HC/C3H-type" evidence="6">
    <location>
        <begin position="64"/>
        <end position="93"/>
    </location>
</feature>
<reference evidence="7" key="1">
    <citation type="submission" date="2021-09" db="EMBL/GenBank/DDBJ databases">
        <authorList>
            <consortium name="AG Swart"/>
            <person name="Singh M."/>
            <person name="Singh A."/>
            <person name="Seah K."/>
            <person name="Emmerich C."/>
        </authorList>
    </citation>
    <scope>NUCLEOTIDE SEQUENCE</scope>
    <source>
        <strain evidence="7">ATCC30299</strain>
    </source>
</reference>
<dbReference type="GO" id="GO:0008270">
    <property type="term" value="F:zinc ion binding"/>
    <property type="evidence" value="ECO:0007669"/>
    <property type="project" value="UniProtKB-KW"/>
</dbReference>
<dbReference type="PROSITE" id="PS52027">
    <property type="entry name" value="ZF_C2HC_C3H"/>
    <property type="match status" value="2"/>
</dbReference>
<dbReference type="Proteomes" id="UP001162131">
    <property type="component" value="Unassembled WGS sequence"/>
</dbReference>
<evidence type="ECO:0000256" key="1">
    <source>
        <dbReference type="ARBA" id="ARBA00022723"/>
    </source>
</evidence>
<dbReference type="PANTHER" id="PTHR13555:SF5">
    <property type="entry name" value="ZINC-FINGER OF A C2HC-TYPE"/>
    <property type="match status" value="1"/>
</dbReference>
<proteinExistence type="predicted"/>
<evidence type="ECO:0000313" key="8">
    <source>
        <dbReference type="Proteomes" id="UP001162131"/>
    </source>
</evidence>
<keyword evidence="3 5" id="KW-0863">Zinc-finger</keyword>